<dbReference type="OMA" id="YSEHYFN"/>
<evidence type="ECO:0000256" key="12">
    <source>
        <dbReference type="ARBA" id="ARBA00047990"/>
    </source>
</evidence>
<dbReference type="EMBL" id="CVMT01000012">
    <property type="protein sequence ID" value="CRG92265.1"/>
    <property type="molecule type" value="Genomic_DNA"/>
</dbReference>
<dbReference type="Pfam" id="PF01491">
    <property type="entry name" value="Frataxin_Cyay"/>
    <property type="match status" value="1"/>
</dbReference>
<protein>
    <recommendedName>
        <fullName evidence="3">ferroxidase</fullName>
        <ecNumber evidence="3">1.16.3.1</ecNumber>
    </recommendedName>
</protein>
<dbReference type="PROSITE" id="PS50810">
    <property type="entry name" value="FRATAXIN_2"/>
    <property type="match status" value="1"/>
</dbReference>
<evidence type="ECO:0000256" key="11">
    <source>
        <dbReference type="ARBA" id="ARBA00023128"/>
    </source>
</evidence>
<evidence type="ECO:0000256" key="2">
    <source>
        <dbReference type="ARBA" id="ARBA00008183"/>
    </source>
</evidence>
<feature type="compositionally biased region" description="Low complexity" evidence="13">
    <location>
        <begin position="74"/>
        <end position="90"/>
    </location>
</feature>
<keyword evidence="9" id="KW-0408">Iron</keyword>
<reference evidence="14 15" key="1">
    <citation type="submission" date="2015-04" db="EMBL/GenBank/DDBJ databases">
        <authorList>
            <person name="Syromyatnikov M.Y."/>
            <person name="Popov V.N."/>
        </authorList>
    </citation>
    <scope>NUCLEOTIDE SEQUENCE [LARGE SCALE GENOMIC DNA]</scope>
    <source>
        <strain evidence="14">WF-38-12</strain>
    </source>
</reference>
<accession>A0A0U1M9L4</accession>
<dbReference type="GO" id="GO:0006826">
    <property type="term" value="P:iron ion transport"/>
    <property type="evidence" value="ECO:0007669"/>
    <property type="project" value="UniProtKB-KW"/>
</dbReference>
<dbReference type="PROSITE" id="PS01344">
    <property type="entry name" value="FRATAXIN_1"/>
    <property type="match status" value="1"/>
</dbReference>
<dbReference type="STRING" id="28573.A0A0U1M9L4"/>
<dbReference type="AlphaFoldDB" id="A0A0U1M9L4"/>
<dbReference type="FunFam" id="3.30.920.10:FF:000004">
    <property type="entry name" value="Mitochondrial chaperone Frataxin"/>
    <property type="match status" value="1"/>
</dbReference>
<dbReference type="GO" id="GO:0051537">
    <property type="term" value="F:2 iron, 2 sulfur cluster binding"/>
    <property type="evidence" value="ECO:0007669"/>
    <property type="project" value="TreeGrafter"/>
</dbReference>
<dbReference type="InterPro" id="IPR002908">
    <property type="entry name" value="Frataxin/CyaY"/>
</dbReference>
<dbReference type="Proteomes" id="UP000054383">
    <property type="component" value="Unassembled WGS sequence"/>
</dbReference>
<dbReference type="GO" id="GO:0034986">
    <property type="term" value="F:iron chaperone activity"/>
    <property type="evidence" value="ECO:0007669"/>
    <property type="project" value="TreeGrafter"/>
</dbReference>
<gene>
    <name evidence="14" type="ORF">PISL3812_09322</name>
</gene>
<keyword evidence="4" id="KW-0409">Iron storage</keyword>
<comment type="catalytic activity">
    <reaction evidence="12">
        <text>4 Fe(2+) + O2 + 4 H(+) = 4 Fe(3+) + 2 H2O</text>
        <dbReference type="Rhea" id="RHEA:11148"/>
        <dbReference type="ChEBI" id="CHEBI:15377"/>
        <dbReference type="ChEBI" id="CHEBI:15378"/>
        <dbReference type="ChEBI" id="CHEBI:15379"/>
        <dbReference type="ChEBI" id="CHEBI:29033"/>
        <dbReference type="ChEBI" id="CHEBI:29034"/>
        <dbReference type="EC" id="1.16.3.1"/>
    </reaction>
</comment>
<name>A0A0U1M9L4_TALIS</name>
<dbReference type="GO" id="GO:0008198">
    <property type="term" value="F:ferrous iron binding"/>
    <property type="evidence" value="ECO:0007669"/>
    <property type="project" value="TreeGrafter"/>
</dbReference>
<sequence length="226" mass="24837">MLSRASRSTLTPSLRRNVAAPSRAKLHLIALQKPAAASQYHAAQLQQNKKAIAKRSFHTTPTIQKGITPESADPQAPSPQSNNAAAAAGAPHVVDATPLSDQHYHEVSEIYLNELLAEIERVQEDGSEIEAEYSAGVLNVVVPGVGTYVLNKQPPNHQIWLSSPISGPKRYDWVVQGDQMHEKQDTRGFINGQWIYLRDGSNLTDLLNDELAIDLPEDIYSEEDSL</sequence>
<feature type="region of interest" description="Disordered" evidence="13">
    <location>
        <begin position="61"/>
        <end position="90"/>
    </location>
</feature>
<dbReference type="GO" id="GO:0008199">
    <property type="term" value="F:ferric iron binding"/>
    <property type="evidence" value="ECO:0007669"/>
    <property type="project" value="InterPro"/>
</dbReference>
<proteinExistence type="inferred from homology"/>
<evidence type="ECO:0000256" key="13">
    <source>
        <dbReference type="SAM" id="MobiDB-lite"/>
    </source>
</evidence>
<dbReference type="NCBIfam" id="TIGR03421">
    <property type="entry name" value="FeS_CyaY"/>
    <property type="match status" value="1"/>
</dbReference>
<evidence type="ECO:0000256" key="6">
    <source>
        <dbReference type="ARBA" id="ARBA00022496"/>
    </source>
</evidence>
<dbReference type="InterPro" id="IPR020895">
    <property type="entry name" value="Frataxin_CS"/>
</dbReference>
<evidence type="ECO:0000256" key="7">
    <source>
        <dbReference type="ARBA" id="ARBA00022946"/>
    </source>
</evidence>
<keyword evidence="15" id="KW-1185">Reference proteome</keyword>
<evidence type="ECO:0000256" key="10">
    <source>
        <dbReference type="ARBA" id="ARBA00023065"/>
    </source>
</evidence>
<dbReference type="NCBIfam" id="TIGR03422">
    <property type="entry name" value="mito_frataxin"/>
    <property type="match status" value="1"/>
</dbReference>
<dbReference type="GO" id="GO:0006879">
    <property type="term" value="P:intracellular iron ion homeostasis"/>
    <property type="evidence" value="ECO:0007669"/>
    <property type="project" value="UniProtKB-KW"/>
</dbReference>
<evidence type="ECO:0000256" key="8">
    <source>
        <dbReference type="ARBA" id="ARBA00023002"/>
    </source>
</evidence>
<keyword evidence="7" id="KW-0809">Transit peptide</keyword>
<keyword evidence="6" id="KW-0410">Iron transport</keyword>
<evidence type="ECO:0000313" key="15">
    <source>
        <dbReference type="Proteomes" id="UP000054383"/>
    </source>
</evidence>
<comment type="similarity">
    <text evidence="2">Belongs to the frataxin family.</text>
</comment>
<organism evidence="14 15">
    <name type="scientific">Talaromyces islandicus</name>
    <name type="common">Penicillium islandicum</name>
    <dbReference type="NCBI Taxonomy" id="28573"/>
    <lineage>
        <taxon>Eukaryota</taxon>
        <taxon>Fungi</taxon>
        <taxon>Dikarya</taxon>
        <taxon>Ascomycota</taxon>
        <taxon>Pezizomycotina</taxon>
        <taxon>Eurotiomycetes</taxon>
        <taxon>Eurotiomycetidae</taxon>
        <taxon>Eurotiales</taxon>
        <taxon>Trichocomaceae</taxon>
        <taxon>Talaromyces</taxon>
        <taxon>Talaromyces sect. Islandici</taxon>
    </lineage>
</organism>
<dbReference type="GO" id="GO:0004322">
    <property type="term" value="F:ferroxidase activity"/>
    <property type="evidence" value="ECO:0007669"/>
    <property type="project" value="UniProtKB-EC"/>
</dbReference>
<dbReference type="SUPFAM" id="SSF55387">
    <property type="entry name" value="Frataxin/Nqo15-like"/>
    <property type="match status" value="1"/>
</dbReference>
<evidence type="ECO:0000256" key="3">
    <source>
        <dbReference type="ARBA" id="ARBA00013107"/>
    </source>
</evidence>
<dbReference type="PANTHER" id="PTHR16821:SF2">
    <property type="entry name" value="FRATAXIN, MITOCHONDRIAL"/>
    <property type="match status" value="1"/>
</dbReference>
<comment type="subcellular location">
    <subcellularLocation>
        <location evidence="1">Mitochondrion</location>
    </subcellularLocation>
</comment>
<keyword evidence="5" id="KW-0813">Transport</keyword>
<evidence type="ECO:0000256" key="5">
    <source>
        <dbReference type="ARBA" id="ARBA00022448"/>
    </source>
</evidence>
<evidence type="ECO:0000313" key="14">
    <source>
        <dbReference type="EMBL" id="CRG92265.1"/>
    </source>
</evidence>
<evidence type="ECO:0000256" key="1">
    <source>
        <dbReference type="ARBA" id="ARBA00004173"/>
    </source>
</evidence>
<dbReference type="Gene3D" id="3.30.920.10">
    <property type="entry name" value="Frataxin/CyaY"/>
    <property type="match status" value="1"/>
</dbReference>
<dbReference type="PANTHER" id="PTHR16821">
    <property type="entry name" value="FRATAXIN"/>
    <property type="match status" value="1"/>
</dbReference>
<evidence type="ECO:0000256" key="9">
    <source>
        <dbReference type="ARBA" id="ARBA00023004"/>
    </source>
</evidence>
<dbReference type="EC" id="1.16.3.1" evidence="3"/>
<dbReference type="InterPro" id="IPR017789">
    <property type="entry name" value="Frataxin"/>
</dbReference>
<keyword evidence="11" id="KW-0496">Mitochondrion</keyword>
<dbReference type="OrthoDB" id="1897642at2759"/>
<dbReference type="GO" id="GO:0016226">
    <property type="term" value="P:iron-sulfur cluster assembly"/>
    <property type="evidence" value="ECO:0007669"/>
    <property type="project" value="InterPro"/>
</dbReference>
<keyword evidence="8" id="KW-0560">Oxidoreductase</keyword>
<keyword evidence="10" id="KW-0406">Ion transport</keyword>
<dbReference type="SMART" id="SM01219">
    <property type="entry name" value="Frataxin_Cyay"/>
    <property type="match status" value="1"/>
</dbReference>
<dbReference type="InterPro" id="IPR036524">
    <property type="entry name" value="Frataxin/CyaY_sf"/>
</dbReference>
<dbReference type="GO" id="GO:0005739">
    <property type="term" value="C:mitochondrion"/>
    <property type="evidence" value="ECO:0007669"/>
    <property type="project" value="UniProtKB-SubCell"/>
</dbReference>
<evidence type="ECO:0000256" key="4">
    <source>
        <dbReference type="ARBA" id="ARBA00022434"/>
    </source>
</evidence>